<dbReference type="EMBL" id="JAEQNC010000011">
    <property type="protein sequence ID" value="MBL0374154.1"/>
    <property type="molecule type" value="Genomic_DNA"/>
</dbReference>
<dbReference type="CDD" id="cd00555">
    <property type="entry name" value="Maf"/>
    <property type="match status" value="1"/>
</dbReference>
<dbReference type="HAMAP" id="MF_00528">
    <property type="entry name" value="Maf"/>
    <property type="match status" value="1"/>
</dbReference>
<dbReference type="InterPro" id="IPR029001">
    <property type="entry name" value="ITPase-like_fam"/>
</dbReference>
<dbReference type="AlphaFoldDB" id="A0A937CQ90"/>
<comment type="caution">
    <text evidence="5">The sequence shown here is derived from an EMBL/GenBank/DDBJ whole genome shotgun (WGS) entry which is preliminary data.</text>
</comment>
<dbReference type="GO" id="GO:0005737">
    <property type="term" value="C:cytoplasm"/>
    <property type="evidence" value="ECO:0007669"/>
    <property type="project" value="UniProtKB-SubCell"/>
</dbReference>
<accession>A0A937CQ90</accession>
<dbReference type="GO" id="GO:0047429">
    <property type="term" value="F:nucleoside triphosphate diphosphatase activity"/>
    <property type="evidence" value="ECO:0007669"/>
    <property type="project" value="UniProtKB-EC"/>
</dbReference>
<dbReference type="PANTHER" id="PTHR43213:SF5">
    <property type="entry name" value="BIFUNCTIONAL DTTP_UTP PYROPHOSPHATASE_METHYLTRANSFERASE PROTEIN-RELATED"/>
    <property type="match status" value="1"/>
</dbReference>
<dbReference type="EC" id="3.6.1.9" evidence="4"/>
<comment type="cofactor">
    <cofactor evidence="1 4">
        <name>a divalent metal cation</name>
        <dbReference type="ChEBI" id="CHEBI:60240"/>
    </cofactor>
</comment>
<dbReference type="NCBIfam" id="NF002690">
    <property type="entry name" value="PRK02478.1"/>
    <property type="match status" value="1"/>
</dbReference>
<organism evidence="5 6">
    <name type="scientific">Rhizobium setariae</name>
    <dbReference type="NCBI Taxonomy" id="2801340"/>
    <lineage>
        <taxon>Bacteria</taxon>
        <taxon>Pseudomonadati</taxon>
        <taxon>Pseudomonadota</taxon>
        <taxon>Alphaproteobacteria</taxon>
        <taxon>Hyphomicrobiales</taxon>
        <taxon>Rhizobiaceae</taxon>
        <taxon>Rhizobium/Agrobacterium group</taxon>
        <taxon>Rhizobium</taxon>
    </lineage>
</organism>
<keyword evidence="3 4" id="KW-0546">Nucleotide metabolism</keyword>
<evidence type="ECO:0000256" key="2">
    <source>
        <dbReference type="ARBA" id="ARBA00022801"/>
    </source>
</evidence>
<comment type="function">
    <text evidence="4">Nucleoside triphosphate pyrophosphatase. May have a dual role in cell division arrest and in preventing the incorporation of modified nucleotides into cellular nucleic acids.</text>
</comment>
<dbReference type="Pfam" id="PF02545">
    <property type="entry name" value="Maf"/>
    <property type="match status" value="1"/>
</dbReference>
<dbReference type="SUPFAM" id="SSF52972">
    <property type="entry name" value="ITPase-like"/>
    <property type="match status" value="1"/>
</dbReference>
<dbReference type="Gene3D" id="3.90.950.10">
    <property type="match status" value="1"/>
</dbReference>
<comment type="subcellular location">
    <subcellularLocation>
        <location evidence="4">Cytoplasm</location>
    </subcellularLocation>
</comment>
<feature type="active site" description="Proton acceptor" evidence="4">
    <location>
        <position position="76"/>
    </location>
</feature>
<proteinExistence type="inferred from homology"/>
<evidence type="ECO:0000256" key="1">
    <source>
        <dbReference type="ARBA" id="ARBA00001968"/>
    </source>
</evidence>
<dbReference type="RefSeq" id="WP_201661931.1">
    <property type="nucleotide sequence ID" value="NZ_JAEQNC010000011.1"/>
</dbReference>
<dbReference type="PIRSF" id="PIRSF006305">
    <property type="entry name" value="Maf"/>
    <property type="match status" value="1"/>
</dbReference>
<name>A0A937CQ90_9HYPH</name>
<dbReference type="GO" id="GO:0009117">
    <property type="term" value="P:nucleotide metabolic process"/>
    <property type="evidence" value="ECO:0007669"/>
    <property type="project" value="UniProtKB-KW"/>
</dbReference>
<sequence>MAAKLILASKSASRRALMAGAGLAFETVAADIDERATEARLSACNARPPEVAVELAKAKAQAVSEQYPDAYVIGSDQVLSLGTELFHKPLSMGEAGDHIRAMAGKTHHLNCGVAIAFRGEVIWSAISIAAMTMRTISPSFLQTYLDMAGPDILQSVGAYQFEGPGVQLFEKIEGDYFTILGLPMLTLLAGLRELGVIDA</sequence>
<gene>
    <name evidence="5" type="ORF">JJB09_19195</name>
</gene>
<reference evidence="5" key="1">
    <citation type="submission" date="2021-01" db="EMBL/GenBank/DDBJ databases">
        <title>Rhizobium sp. strain KVB221 16S ribosomal RNA gene Genome sequencing and assembly.</title>
        <authorList>
            <person name="Kang M."/>
        </authorList>
    </citation>
    <scope>NUCLEOTIDE SEQUENCE</scope>
    <source>
        <strain evidence="5">KVB221</strain>
    </source>
</reference>
<dbReference type="Proteomes" id="UP000633219">
    <property type="component" value="Unassembled WGS sequence"/>
</dbReference>
<dbReference type="NCBIfam" id="TIGR00172">
    <property type="entry name" value="maf"/>
    <property type="match status" value="1"/>
</dbReference>
<comment type="catalytic activity">
    <reaction evidence="4">
        <text>a ribonucleoside 5'-triphosphate + H2O = a ribonucleoside 5'-phosphate + diphosphate + H(+)</text>
        <dbReference type="Rhea" id="RHEA:23996"/>
        <dbReference type="ChEBI" id="CHEBI:15377"/>
        <dbReference type="ChEBI" id="CHEBI:15378"/>
        <dbReference type="ChEBI" id="CHEBI:33019"/>
        <dbReference type="ChEBI" id="CHEBI:58043"/>
        <dbReference type="ChEBI" id="CHEBI:61557"/>
        <dbReference type="EC" id="3.6.1.9"/>
    </reaction>
</comment>
<evidence type="ECO:0000313" key="6">
    <source>
        <dbReference type="Proteomes" id="UP000633219"/>
    </source>
</evidence>
<evidence type="ECO:0000256" key="4">
    <source>
        <dbReference type="HAMAP-Rule" id="MF_00528"/>
    </source>
</evidence>
<evidence type="ECO:0000256" key="3">
    <source>
        <dbReference type="ARBA" id="ARBA00023080"/>
    </source>
</evidence>
<protein>
    <recommendedName>
        <fullName evidence="4">Nucleoside triphosphate pyrophosphatase</fullName>
        <ecNumber evidence="4">3.6.1.9</ecNumber>
    </recommendedName>
    <alternativeName>
        <fullName evidence="4">Nucleotide pyrophosphatase</fullName>
        <shortName evidence="4">Nucleotide PPase</shortName>
    </alternativeName>
</protein>
<keyword evidence="2 4" id="KW-0378">Hydrolase</keyword>
<comment type="similarity">
    <text evidence="4">Belongs to the Maf family.</text>
</comment>
<comment type="catalytic activity">
    <reaction evidence="4">
        <text>a 2'-deoxyribonucleoside 5'-triphosphate + H2O = a 2'-deoxyribonucleoside 5'-phosphate + diphosphate + H(+)</text>
        <dbReference type="Rhea" id="RHEA:44644"/>
        <dbReference type="ChEBI" id="CHEBI:15377"/>
        <dbReference type="ChEBI" id="CHEBI:15378"/>
        <dbReference type="ChEBI" id="CHEBI:33019"/>
        <dbReference type="ChEBI" id="CHEBI:61560"/>
        <dbReference type="ChEBI" id="CHEBI:65317"/>
        <dbReference type="EC" id="3.6.1.9"/>
    </reaction>
</comment>
<keyword evidence="4" id="KW-0963">Cytoplasm</keyword>
<dbReference type="PANTHER" id="PTHR43213">
    <property type="entry name" value="BIFUNCTIONAL DTTP/UTP PYROPHOSPHATASE/METHYLTRANSFERASE PROTEIN-RELATED"/>
    <property type="match status" value="1"/>
</dbReference>
<comment type="caution">
    <text evidence="4">Lacks conserved residue(s) required for the propagation of feature annotation.</text>
</comment>
<keyword evidence="6" id="KW-1185">Reference proteome</keyword>
<evidence type="ECO:0000313" key="5">
    <source>
        <dbReference type="EMBL" id="MBL0374154.1"/>
    </source>
</evidence>
<dbReference type="InterPro" id="IPR003697">
    <property type="entry name" value="Maf-like"/>
</dbReference>